<evidence type="ECO:0000313" key="2">
    <source>
        <dbReference type="Proteomes" id="UP000010467"/>
    </source>
</evidence>
<dbReference type="STRING" id="937777.Deipe_1575"/>
<protein>
    <submittedName>
        <fullName evidence="1">Uncharacterized protein</fullName>
    </submittedName>
</protein>
<reference evidence="2" key="1">
    <citation type="submission" date="2012-03" db="EMBL/GenBank/DDBJ databases">
        <title>Complete sequence of chromosome of Deinococcus peraridilitoris DSM 19664.</title>
        <authorList>
            <person name="Lucas S."/>
            <person name="Copeland A."/>
            <person name="Lapidus A."/>
            <person name="Glavina del Rio T."/>
            <person name="Dalin E."/>
            <person name="Tice H."/>
            <person name="Bruce D."/>
            <person name="Goodwin L."/>
            <person name="Pitluck S."/>
            <person name="Peters L."/>
            <person name="Mikhailova N."/>
            <person name="Lu M."/>
            <person name="Kyrpides N."/>
            <person name="Mavromatis K."/>
            <person name="Ivanova N."/>
            <person name="Brettin T."/>
            <person name="Detter J.C."/>
            <person name="Han C."/>
            <person name="Larimer F."/>
            <person name="Land M."/>
            <person name="Hauser L."/>
            <person name="Markowitz V."/>
            <person name="Cheng J.-F."/>
            <person name="Hugenholtz P."/>
            <person name="Woyke T."/>
            <person name="Wu D."/>
            <person name="Pukall R."/>
            <person name="Steenblock K."/>
            <person name="Brambilla E."/>
            <person name="Klenk H.-P."/>
            <person name="Eisen J.A."/>
        </authorList>
    </citation>
    <scope>NUCLEOTIDE SEQUENCE [LARGE SCALE GENOMIC DNA]</scope>
    <source>
        <strain evidence="2">DSM 19664 / LMG 22246 / CIP 109416 / KR-200</strain>
    </source>
</reference>
<dbReference type="KEGG" id="dpd:Deipe_1575"/>
<dbReference type="RefSeq" id="WP_015235424.1">
    <property type="nucleotide sequence ID" value="NC_019793.1"/>
</dbReference>
<keyword evidence="2" id="KW-1185">Reference proteome</keyword>
<dbReference type="Proteomes" id="UP000010467">
    <property type="component" value="Chromosome"/>
</dbReference>
<evidence type="ECO:0000313" key="1">
    <source>
        <dbReference type="EMBL" id="AFZ67116.1"/>
    </source>
</evidence>
<gene>
    <name evidence="1" type="ordered locus">Deipe_1575</name>
</gene>
<accession>K9ZZW3</accession>
<dbReference type="AlphaFoldDB" id="K9ZZW3"/>
<dbReference type="PATRIC" id="fig|937777.3.peg.1577"/>
<sequence length="76" mass="8655">MSTVFVTPEHLATLRAVVNRRRIKRGQVLPMLALERAQKRVDAGQPWKYTWVELSSNQTQELLALLATELQERGGP</sequence>
<dbReference type="EMBL" id="CP003382">
    <property type="protein sequence ID" value="AFZ67116.1"/>
    <property type="molecule type" value="Genomic_DNA"/>
</dbReference>
<name>K9ZZW3_DEIPD</name>
<proteinExistence type="predicted"/>
<dbReference type="HOGENOM" id="CLU_2648494_0_0_0"/>
<organism evidence="1 2">
    <name type="scientific">Deinococcus peraridilitoris (strain DSM 19664 / LMG 22246 / CIP 109416 / KR-200)</name>
    <dbReference type="NCBI Taxonomy" id="937777"/>
    <lineage>
        <taxon>Bacteria</taxon>
        <taxon>Thermotogati</taxon>
        <taxon>Deinococcota</taxon>
        <taxon>Deinococci</taxon>
        <taxon>Deinococcales</taxon>
        <taxon>Deinococcaceae</taxon>
        <taxon>Deinococcus</taxon>
    </lineage>
</organism>